<dbReference type="AlphaFoldDB" id="A0A1H6FS49"/>
<proteinExistence type="predicted"/>
<feature type="region of interest" description="Disordered" evidence="2">
    <location>
        <begin position="51"/>
        <end position="73"/>
    </location>
</feature>
<dbReference type="SMART" id="SM00240">
    <property type="entry name" value="FHA"/>
    <property type="match status" value="1"/>
</dbReference>
<keyword evidence="1" id="KW-0597">Phosphoprotein</keyword>
<dbReference type="PANTHER" id="PTHR23308">
    <property type="entry name" value="NUCLEAR INHIBITOR OF PROTEIN PHOSPHATASE-1"/>
    <property type="match status" value="1"/>
</dbReference>
<dbReference type="Pfam" id="PF07295">
    <property type="entry name" value="DUF1451"/>
    <property type="match status" value="1"/>
</dbReference>
<accession>A0A1H6FS49</accession>
<organism evidence="5 6">
    <name type="scientific">Thermoleophilum album</name>
    <dbReference type="NCBI Taxonomy" id="29539"/>
    <lineage>
        <taxon>Bacteria</taxon>
        <taxon>Bacillati</taxon>
        <taxon>Actinomycetota</taxon>
        <taxon>Thermoleophilia</taxon>
        <taxon>Thermoleophilales</taxon>
        <taxon>Thermoleophilaceae</taxon>
        <taxon>Thermoleophilum</taxon>
    </lineage>
</organism>
<gene>
    <name evidence="5" type="ORF">SAMN02745716_1135</name>
</gene>
<dbReference type="InterPro" id="IPR008984">
    <property type="entry name" value="SMAD_FHA_dom_sf"/>
</dbReference>
<reference evidence="6" key="1">
    <citation type="submission" date="2016-10" db="EMBL/GenBank/DDBJ databases">
        <authorList>
            <person name="Varghese N."/>
            <person name="Submissions S."/>
        </authorList>
    </citation>
    <scope>NUCLEOTIDE SEQUENCE [LARGE SCALE GENOMIC DNA]</scope>
    <source>
        <strain evidence="6">ATCC 35263</strain>
    </source>
</reference>
<dbReference type="InterPro" id="IPR050923">
    <property type="entry name" value="Cell_Proc_Reg/RNA_Proc"/>
</dbReference>
<dbReference type="RefSeq" id="WP_093116992.1">
    <property type="nucleotide sequence ID" value="NZ_FNWJ01000001.1"/>
</dbReference>
<sequence length="207" mass="22638">MGRPKFEPVREAGTYHCDGCGYLIALREGEELPACPMCGATTFRRHSLFDPRDPFGATTETQLDATGPLRSGERPPWLEELAAELSSSEGCFLVYETADGGIERVELAAGWTRIGRSIAAQVRLDDPTVSRRHALVYVDEAGARILDDRSLNGVFVNGERVELVELEHGDEVTIGRYRLFFLSGGYSHENRAAPTAGLESAHEDAVA</sequence>
<dbReference type="PROSITE" id="PS50903">
    <property type="entry name" value="RUBREDOXIN_LIKE"/>
    <property type="match status" value="1"/>
</dbReference>
<dbReference type="InterPro" id="IPR024934">
    <property type="entry name" value="Rubredoxin-like_dom"/>
</dbReference>
<evidence type="ECO:0000259" key="3">
    <source>
        <dbReference type="PROSITE" id="PS50006"/>
    </source>
</evidence>
<protein>
    <submittedName>
        <fullName evidence="5">Zinc-ribbon containing domain-containing protein</fullName>
    </submittedName>
</protein>
<evidence type="ECO:0000313" key="5">
    <source>
        <dbReference type="EMBL" id="SEH12575.1"/>
    </source>
</evidence>
<name>A0A1H6FS49_THEAL</name>
<dbReference type="InterPro" id="IPR009912">
    <property type="entry name" value="DUF1451"/>
</dbReference>
<dbReference type="OrthoDB" id="9815925at2"/>
<dbReference type="STRING" id="29539.SAMN02745716_1135"/>
<dbReference type="Proteomes" id="UP000222056">
    <property type="component" value="Unassembled WGS sequence"/>
</dbReference>
<dbReference type="Pfam" id="PF00498">
    <property type="entry name" value="FHA"/>
    <property type="match status" value="1"/>
</dbReference>
<dbReference type="GO" id="GO:0005506">
    <property type="term" value="F:iron ion binding"/>
    <property type="evidence" value="ECO:0007669"/>
    <property type="project" value="InterPro"/>
</dbReference>
<evidence type="ECO:0000256" key="1">
    <source>
        <dbReference type="ARBA" id="ARBA00022553"/>
    </source>
</evidence>
<dbReference type="InterPro" id="IPR000253">
    <property type="entry name" value="FHA_dom"/>
</dbReference>
<dbReference type="SUPFAM" id="SSF49879">
    <property type="entry name" value="SMAD/FHA domain"/>
    <property type="match status" value="1"/>
</dbReference>
<evidence type="ECO:0000256" key="2">
    <source>
        <dbReference type="SAM" id="MobiDB-lite"/>
    </source>
</evidence>
<evidence type="ECO:0000259" key="4">
    <source>
        <dbReference type="PROSITE" id="PS50903"/>
    </source>
</evidence>
<dbReference type="PROSITE" id="PS50006">
    <property type="entry name" value="FHA_DOMAIN"/>
    <property type="match status" value="1"/>
</dbReference>
<feature type="domain" description="Rubredoxin-like" evidence="4">
    <location>
        <begin position="12"/>
        <end position="58"/>
    </location>
</feature>
<feature type="domain" description="FHA" evidence="3">
    <location>
        <begin position="112"/>
        <end position="161"/>
    </location>
</feature>
<evidence type="ECO:0000313" key="6">
    <source>
        <dbReference type="Proteomes" id="UP000222056"/>
    </source>
</evidence>
<dbReference type="EMBL" id="FNWJ01000001">
    <property type="protein sequence ID" value="SEH12575.1"/>
    <property type="molecule type" value="Genomic_DNA"/>
</dbReference>
<keyword evidence="6" id="KW-1185">Reference proteome</keyword>
<dbReference type="CDD" id="cd00060">
    <property type="entry name" value="FHA"/>
    <property type="match status" value="1"/>
</dbReference>
<dbReference type="Gene3D" id="2.60.200.20">
    <property type="match status" value="1"/>
</dbReference>